<name>A0AAW8QW65_9ALTE</name>
<comment type="caution">
    <text evidence="1">The sequence shown here is derived from an EMBL/GenBank/DDBJ whole genome shotgun (WGS) entry which is preliminary data.</text>
</comment>
<accession>A0AAW8QW65</accession>
<sequence length="163" mass="18298">MKHFSILVFVASFCIALVYLSLQSEAGKAWLSSWQDSPQPLQTHSVDTLALKRTEHLQEQVHTLSVKLEEQAEAMRAMQTLISQLRQQTDFLTEKTDVLTPQSTVEPKMSVARQNKQVSTELKVASEIASDTGNAQNIKREQLARLQDVVSKMEMASLRALSN</sequence>
<proteinExistence type="predicted"/>
<keyword evidence="2" id="KW-1185">Reference proteome</keyword>
<dbReference type="AlphaFoldDB" id="A0AAW8QW65"/>
<organism evidence="1 2">
    <name type="scientific">Brumicola blandensis</name>
    <dbReference type="NCBI Taxonomy" id="3075611"/>
    <lineage>
        <taxon>Bacteria</taxon>
        <taxon>Pseudomonadati</taxon>
        <taxon>Pseudomonadota</taxon>
        <taxon>Gammaproteobacteria</taxon>
        <taxon>Alteromonadales</taxon>
        <taxon>Alteromonadaceae</taxon>
        <taxon>Brumicola</taxon>
    </lineage>
</organism>
<dbReference type="EMBL" id="JAVRIE010000001">
    <property type="protein sequence ID" value="MDT0581207.1"/>
    <property type="molecule type" value="Genomic_DNA"/>
</dbReference>
<gene>
    <name evidence="1" type="ORF">RM544_01530</name>
</gene>
<evidence type="ECO:0000313" key="1">
    <source>
        <dbReference type="EMBL" id="MDT0581207.1"/>
    </source>
</evidence>
<evidence type="ECO:0000313" key="2">
    <source>
        <dbReference type="Proteomes" id="UP001249020"/>
    </source>
</evidence>
<reference evidence="1 2" key="1">
    <citation type="submission" date="2023-09" db="EMBL/GenBank/DDBJ databases">
        <authorList>
            <person name="Rey-Velasco X."/>
        </authorList>
    </citation>
    <scope>NUCLEOTIDE SEQUENCE [LARGE SCALE GENOMIC DNA]</scope>
    <source>
        <strain evidence="1 2">W409</strain>
    </source>
</reference>
<dbReference type="Proteomes" id="UP001249020">
    <property type="component" value="Unassembled WGS sequence"/>
</dbReference>
<dbReference type="RefSeq" id="WP_311360019.1">
    <property type="nucleotide sequence ID" value="NZ_JAVRIE010000001.1"/>
</dbReference>
<protein>
    <submittedName>
        <fullName evidence="1">Uncharacterized protein</fullName>
    </submittedName>
</protein>